<dbReference type="EMBL" id="UFSZ01000001">
    <property type="protein sequence ID" value="SUV17457.1"/>
    <property type="molecule type" value="Genomic_DNA"/>
</dbReference>
<evidence type="ECO:0000313" key="3">
    <source>
        <dbReference type="Proteomes" id="UP000238825"/>
    </source>
</evidence>
<proteinExistence type="predicted"/>
<sequence length="108" mass="12391">MWQPTQEEIEQLKQLNGDTGAKHDAFYCAMAPILFEVAIDHCNGAWCPETMPQGVQLFIAKAIQFNMQTTGLKGRVMGTVSYSYDTEFPKAIWTYLRPYKKVKFHALR</sequence>
<reference evidence="1 3" key="1">
    <citation type="submission" date="2017-03" db="EMBL/GenBank/DDBJ databases">
        <title>The whole genome sequencing and assembly of Lysinibacillus sphaericus DSM 28T strain.</title>
        <authorList>
            <person name="Lee Y.-J."/>
            <person name="Yi H."/>
            <person name="Bahn Y.-S."/>
            <person name="Kim J.F."/>
            <person name="Lee D.-W."/>
        </authorList>
    </citation>
    <scope>NUCLEOTIDE SEQUENCE [LARGE SCALE GENOMIC DNA]</scope>
    <source>
        <strain evidence="1 3">DSM 28</strain>
    </source>
</reference>
<dbReference type="InterPro" id="IPR053746">
    <property type="entry name" value="Viral_HT_Connector_Assembly"/>
</dbReference>
<organism evidence="1 3">
    <name type="scientific">Lysinibacillus sphaericus</name>
    <name type="common">Bacillus sphaericus</name>
    <dbReference type="NCBI Taxonomy" id="1421"/>
    <lineage>
        <taxon>Bacteria</taxon>
        <taxon>Bacillati</taxon>
        <taxon>Bacillota</taxon>
        <taxon>Bacilli</taxon>
        <taxon>Bacillales</taxon>
        <taxon>Bacillaceae</taxon>
        <taxon>Lysinibacillus</taxon>
    </lineage>
</organism>
<dbReference type="EMBL" id="CP019980">
    <property type="protein sequence ID" value="AVK96727.1"/>
    <property type="molecule type" value="Genomic_DNA"/>
</dbReference>
<gene>
    <name evidence="2" type="primary">gp15</name>
    <name evidence="1" type="ORF">LS41612_10830</name>
    <name evidence="2" type="ORF">NCTC10338_02560</name>
</gene>
<accession>A0A2S0K034</accession>
<evidence type="ECO:0000313" key="2">
    <source>
        <dbReference type="EMBL" id="SUV17457.1"/>
    </source>
</evidence>
<evidence type="ECO:0000313" key="4">
    <source>
        <dbReference type="Proteomes" id="UP000255295"/>
    </source>
</evidence>
<name>A0A2S0K034_LYSSH</name>
<dbReference type="AlphaFoldDB" id="A0A2S0K034"/>
<dbReference type="RefSeq" id="WP_024364702.1">
    <property type="nucleotide sequence ID" value="NZ_BJNS01000059.1"/>
</dbReference>
<dbReference type="Proteomes" id="UP000255295">
    <property type="component" value="Unassembled WGS sequence"/>
</dbReference>
<reference evidence="2 4" key="2">
    <citation type="submission" date="2018-06" db="EMBL/GenBank/DDBJ databases">
        <authorList>
            <consortium name="Pathogen Informatics"/>
            <person name="Doyle S."/>
        </authorList>
    </citation>
    <scope>NUCLEOTIDE SEQUENCE [LARGE SCALE GENOMIC DNA]</scope>
    <source>
        <strain evidence="2 4">NCTC10338</strain>
    </source>
</reference>
<evidence type="ECO:0000313" key="1">
    <source>
        <dbReference type="EMBL" id="AVK96727.1"/>
    </source>
</evidence>
<dbReference type="Gene3D" id="1.10.246.150">
    <property type="match status" value="1"/>
</dbReference>
<protein>
    <submittedName>
        <fullName evidence="2">Protein Gp15 of bacteriophage Spp1</fullName>
    </submittedName>
</protein>
<dbReference type="Proteomes" id="UP000238825">
    <property type="component" value="Chromosome"/>
</dbReference>
<dbReference type="GeneID" id="48276695"/>